<reference evidence="12" key="1">
    <citation type="journal article" date="2014" name="Nature">
        <title>Elephant shark genome provides unique insights into gnathostome evolution.</title>
        <authorList>
            <consortium name="International Elephant Shark Genome Sequencing Consortium"/>
            <person name="Venkatesh B."/>
            <person name="Lee A.P."/>
            <person name="Ravi V."/>
            <person name="Maurya A.K."/>
            <person name="Lian M.M."/>
            <person name="Swann J.B."/>
            <person name="Ohta Y."/>
            <person name="Flajnik M.F."/>
            <person name="Sutoh Y."/>
            <person name="Kasahara M."/>
            <person name="Hoon S."/>
            <person name="Gangu V."/>
            <person name="Roy S.W."/>
            <person name="Irimia M."/>
            <person name="Korzh V."/>
            <person name="Kondrychyn I."/>
            <person name="Lim Z.W."/>
            <person name="Tay B.H."/>
            <person name="Tohari S."/>
            <person name="Kong K.W."/>
            <person name="Ho S."/>
            <person name="Lorente-Galdos B."/>
            <person name="Quilez J."/>
            <person name="Marques-Bonet T."/>
            <person name="Raney B.J."/>
            <person name="Ingham P.W."/>
            <person name="Tay A."/>
            <person name="Hillier L.W."/>
            <person name="Minx P."/>
            <person name="Boehm T."/>
            <person name="Wilson R.K."/>
            <person name="Brenner S."/>
            <person name="Warren W.C."/>
        </authorList>
    </citation>
    <scope>NUCLEOTIDE SEQUENCE</scope>
    <source>
        <tissue evidence="12">Liver</tissue>
    </source>
</reference>
<protein>
    <submittedName>
        <fullName evidence="12">Aquaporin-10-like protein</fullName>
    </submittedName>
</protein>
<dbReference type="FunFam" id="1.20.1080.10:FF:000064">
    <property type="entry name" value="Uncharacterized protein"/>
    <property type="match status" value="1"/>
</dbReference>
<dbReference type="InterPro" id="IPR022357">
    <property type="entry name" value="MIP_CS"/>
</dbReference>
<evidence type="ECO:0000256" key="1">
    <source>
        <dbReference type="ARBA" id="ARBA00004141"/>
    </source>
</evidence>
<evidence type="ECO:0000256" key="5">
    <source>
        <dbReference type="ARBA" id="ARBA00022989"/>
    </source>
</evidence>
<organism evidence="12">
    <name type="scientific">Callorhinchus milii</name>
    <name type="common">Ghost shark</name>
    <dbReference type="NCBI Taxonomy" id="7868"/>
    <lineage>
        <taxon>Eukaryota</taxon>
        <taxon>Metazoa</taxon>
        <taxon>Chordata</taxon>
        <taxon>Craniata</taxon>
        <taxon>Vertebrata</taxon>
        <taxon>Chondrichthyes</taxon>
        <taxon>Holocephali</taxon>
        <taxon>Chimaeriformes</taxon>
        <taxon>Callorhinchidae</taxon>
        <taxon>Callorhinchus</taxon>
    </lineage>
</organism>
<evidence type="ECO:0000256" key="2">
    <source>
        <dbReference type="ARBA" id="ARBA00006175"/>
    </source>
</evidence>
<dbReference type="PROSITE" id="PS00221">
    <property type="entry name" value="MIP"/>
    <property type="match status" value="1"/>
</dbReference>
<comment type="catalytic activity">
    <reaction evidence="7">
        <text>urea(in) = urea(out)</text>
        <dbReference type="Rhea" id="RHEA:32799"/>
        <dbReference type="ChEBI" id="CHEBI:16199"/>
    </reaction>
</comment>
<dbReference type="InterPro" id="IPR050363">
    <property type="entry name" value="MIP/Aquaporin"/>
</dbReference>
<comment type="catalytic activity">
    <reaction evidence="9">
        <text>glycerol(in) = glycerol(out)</text>
        <dbReference type="Rhea" id="RHEA:29675"/>
        <dbReference type="ChEBI" id="CHEBI:17754"/>
    </reaction>
</comment>
<dbReference type="AlphaFoldDB" id="V9L5R5"/>
<feature type="transmembrane region" description="Helical" evidence="11">
    <location>
        <begin position="246"/>
        <end position="266"/>
    </location>
</feature>
<comment type="subcellular location">
    <subcellularLocation>
        <location evidence="1">Membrane</location>
        <topology evidence="1">Multi-pass membrane protein</topology>
    </subcellularLocation>
</comment>
<proteinExistence type="evidence at transcript level"/>
<comment type="catalytic activity">
    <reaction evidence="8">
        <text>H2O(in) = H2O(out)</text>
        <dbReference type="Rhea" id="RHEA:29667"/>
        <dbReference type="ChEBI" id="CHEBI:15377"/>
    </reaction>
</comment>
<name>V9L5R5_CALMI</name>
<accession>V9L5R5</accession>
<feature type="transmembrane region" description="Helical" evidence="11">
    <location>
        <begin position="166"/>
        <end position="186"/>
    </location>
</feature>
<feature type="transmembrane region" description="Helical" evidence="11">
    <location>
        <begin position="27"/>
        <end position="48"/>
    </location>
</feature>
<evidence type="ECO:0000256" key="8">
    <source>
        <dbReference type="ARBA" id="ARBA00034651"/>
    </source>
</evidence>
<keyword evidence="6 11" id="KW-0472">Membrane</keyword>
<feature type="transmembrane region" description="Helical" evidence="11">
    <location>
        <begin position="198"/>
        <end position="219"/>
    </location>
</feature>
<keyword evidence="5 11" id="KW-1133">Transmembrane helix</keyword>
<dbReference type="EMBL" id="JW874356">
    <property type="protein sequence ID" value="AFP06873.1"/>
    <property type="molecule type" value="mRNA"/>
</dbReference>
<dbReference type="CDD" id="cd00333">
    <property type="entry name" value="MIP"/>
    <property type="match status" value="1"/>
</dbReference>
<evidence type="ECO:0000256" key="3">
    <source>
        <dbReference type="ARBA" id="ARBA00022448"/>
    </source>
</evidence>
<dbReference type="Pfam" id="PF00230">
    <property type="entry name" value="MIP"/>
    <property type="match status" value="1"/>
</dbReference>
<dbReference type="GO" id="GO:0015250">
    <property type="term" value="F:water channel activity"/>
    <property type="evidence" value="ECO:0007669"/>
    <property type="project" value="TreeGrafter"/>
</dbReference>
<dbReference type="GO" id="GO:0015254">
    <property type="term" value="F:glycerol channel activity"/>
    <property type="evidence" value="ECO:0007669"/>
    <property type="project" value="TreeGrafter"/>
</dbReference>
<evidence type="ECO:0000256" key="11">
    <source>
        <dbReference type="SAM" id="Phobius"/>
    </source>
</evidence>
<dbReference type="PANTHER" id="PTHR43829:SF13">
    <property type="entry name" value="AQUAPORIN-10"/>
    <property type="match status" value="1"/>
</dbReference>
<feature type="transmembrane region" description="Helical" evidence="11">
    <location>
        <begin position="109"/>
        <end position="127"/>
    </location>
</feature>
<feature type="transmembrane region" description="Helical" evidence="11">
    <location>
        <begin position="60"/>
        <end position="79"/>
    </location>
</feature>
<dbReference type="NCBIfam" id="TIGR00861">
    <property type="entry name" value="MIP"/>
    <property type="match status" value="1"/>
</dbReference>
<sequence>MNSNPTLRSLQALPVQMQRKLHLKNKLLRECLAEFLGVFLLIFIGGAAVAQVQTTGKGSYLSINIGYGIGVMFAIYAAGGVSGAHLNPAVSISFCVLGKLIWWKVPFYIFSQTFGAFTAAAVIFTMYYDSIMHFTGGQLIADGGNLATGGIFATYPASFLTTRNGFIDQIVATGILLLVILSLNDSRNNEPPDFLKPLLVGALVLVIGVAMGSNCGYPINPARDIGPRLFSYLAGYGPQVFTAGDHWWWVPIVAPVIGGLVGCFFYKILIEIHHDDFEVEEIELEKDPERPRADNSSEEK</sequence>
<dbReference type="PRINTS" id="PR02019">
    <property type="entry name" value="AQUAPORIN7"/>
</dbReference>
<dbReference type="InterPro" id="IPR023271">
    <property type="entry name" value="Aquaporin-like"/>
</dbReference>
<evidence type="ECO:0000256" key="9">
    <source>
        <dbReference type="ARBA" id="ARBA00049405"/>
    </source>
</evidence>
<evidence type="ECO:0000256" key="7">
    <source>
        <dbReference type="ARBA" id="ARBA00033993"/>
    </source>
</evidence>
<dbReference type="PRINTS" id="PR00783">
    <property type="entry name" value="MINTRINSICP"/>
</dbReference>
<evidence type="ECO:0000256" key="10">
    <source>
        <dbReference type="RuleBase" id="RU000477"/>
    </source>
</evidence>
<keyword evidence="4 10" id="KW-0812">Transmembrane</keyword>
<dbReference type="SUPFAM" id="SSF81338">
    <property type="entry name" value="Aquaporin-like"/>
    <property type="match status" value="1"/>
</dbReference>
<evidence type="ECO:0000256" key="4">
    <source>
        <dbReference type="ARBA" id="ARBA00022692"/>
    </source>
</evidence>
<keyword evidence="3 10" id="KW-0813">Transport</keyword>
<dbReference type="GO" id="GO:0015204">
    <property type="term" value="F:urea transmembrane transporter activity"/>
    <property type="evidence" value="ECO:0007669"/>
    <property type="project" value="TreeGrafter"/>
</dbReference>
<dbReference type="GO" id="GO:0016323">
    <property type="term" value="C:basolateral plasma membrane"/>
    <property type="evidence" value="ECO:0007669"/>
    <property type="project" value="TreeGrafter"/>
</dbReference>
<comment type="similarity">
    <text evidence="2 10">Belongs to the MIP/aquaporin (TC 1.A.8) family.</text>
</comment>
<dbReference type="PANTHER" id="PTHR43829">
    <property type="entry name" value="AQUAPORIN OR AQUAGLYCEROPORIN RELATED"/>
    <property type="match status" value="1"/>
</dbReference>
<evidence type="ECO:0000313" key="12">
    <source>
        <dbReference type="EMBL" id="AFP06873.1"/>
    </source>
</evidence>
<evidence type="ECO:0000256" key="6">
    <source>
        <dbReference type="ARBA" id="ARBA00023136"/>
    </source>
</evidence>
<dbReference type="Gene3D" id="1.20.1080.10">
    <property type="entry name" value="Glycerol uptake facilitator protein"/>
    <property type="match status" value="1"/>
</dbReference>
<dbReference type="InterPro" id="IPR000425">
    <property type="entry name" value="MIP"/>
</dbReference>